<evidence type="ECO:0000256" key="1">
    <source>
        <dbReference type="SAM" id="MobiDB-lite"/>
    </source>
</evidence>
<organism evidence="2 3">
    <name type="scientific">Mortierella hygrophila</name>
    <dbReference type="NCBI Taxonomy" id="979708"/>
    <lineage>
        <taxon>Eukaryota</taxon>
        <taxon>Fungi</taxon>
        <taxon>Fungi incertae sedis</taxon>
        <taxon>Mucoromycota</taxon>
        <taxon>Mortierellomycotina</taxon>
        <taxon>Mortierellomycetes</taxon>
        <taxon>Mortierellales</taxon>
        <taxon>Mortierellaceae</taxon>
        <taxon>Mortierella</taxon>
    </lineage>
</organism>
<accession>A0A9P6K7G4</accession>
<dbReference type="Proteomes" id="UP000723463">
    <property type="component" value="Unassembled WGS sequence"/>
</dbReference>
<comment type="caution">
    <text evidence="2">The sequence shown here is derived from an EMBL/GenBank/DDBJ whole genome shotgun (WGS) entry which is preliminary data.</text>
</comment>
<reference evidence="2" key="1">
    <citation type="journal article" date="2020" name="Fungal Divers.">
        <title>Resolving the Mortierellaceae phylogeny through synthesis of multi-gene phylogenetics and phylogenomics.</title>
        <authorList>
            <person name="Vandepol N."/>
            <person name="Liber J."/>
            <person name="Desiro A."/>
            <person name="Na H."/>
            <person name="Kennedy M."/>
            <person name="Barry K."/>
            <person name="Grigoriev I.V."/>
            <person name="Miller A.N."/>
            <person name="O'Donnell K."/>
            <person name="Stajich J.E."/>
            <person name="Bonito G."/>
        </authorList>
    </citation>
    <scope>NUCLEOTIDE SEQUENCE</scope>
    <source>
        <strain evidence="2">NRRL 2591</strain>
    </source>
</reference>
<dbReference type="AlphaFoldDB" id="A0A9P6K7G4"/>
<dbReference type="EMBL" id="JAAAXW010000014">
    <property type="protein sequence ID" value="KAF9549973.1"/>
    <property type="molecule type" value="Genomic_DNA"/>
</dbReference>
<evidence type="ECO:0000313" key="3">
    <source>
        <dbReference type="Proteomes" id="UP000723463"/>
    </source>
</evidence>
<proteinExistence type="predicted"/>
<name>A0A9P6K7G4_9FUNG</name>
<gene>
    <name evidence="2" type="ORF">EC957_002033</name>
</gene>
<protein>
    <submittedName>
        <fullName evidence="2">Uncharacterized protein</fullName>
    </submittedName>
</protein>
<feature type="region of interest" description="Disordered" evidence="1">
    <location>
        <begin position="1"/>
        <end position="81"/>
    </location>
</feature>
<evidence type="ECO:0000313" key="2">
    <source>
        <dbReference type="EMBL" id="KAF9549973.1"/>
    </source>
</evidence>
<feature type="compositionally biased region" description="Pro residues" evidence="1">
    <location>
        <begin position="20"/>
        <end position="30"/>
    </location>
</feature>
<sequence length="144" mass="16005">MPAPVEPTEDLSPDFGPVRIPAPVPTPAPDAPTDDLPWDEFINFDPESPGGSSQKAAQPPTLPQYRPITHYTLPTPVAPSTSTNMQRLWLTEGVRAKFHMMPKPRILRETHLKHDDPLYLPTKQTLLAQVAAGKYTECLFGREI</sequence>
<keyword evidence="3" id="KW-1185">Reference proteome</keyword>